<dbReference type="SMART" id="SM00382">
    <property type="entry name" value="AAA"/>
    <property type="match status" value="1"/>
</dbReference>
<dbReference type="InterPro" id="IPR014710">
    <property type="entry name" value="RmlC-like_jellyroll"/>
</dbReference>
<dbReference type="PANTHER" id="PTHR30224:SF4">
    <property type="entry name" value="ELECTRON TRANSPORT PROTEIN YCCM-RELATED"/>
    <property type="match status" value="1"/>
</dbReference>
<evidence type="ECO:0000259" key="12">
    <source>
        <dbReference type="PROSITE" id="PS51379"/>
    </source>
</evidence>
<dbReference type="RefSeq" id="WP_323196793.1">
    <property type="nucleotide sequence ID" value="NZ_JAYGHG010000024.1"/>
</dbReference>
<feature type="transmembrane region" description="Helical" evidence="9">
    <location>
        <begin position="703"/>
        <end position="721"/>
    </location>
</feature>
<dbReference type="PANTHER" id="PTHR30224">
    <property type="entry name" value="ELECTRON TRANSPORT PROTEIN"/>
    <property type="match status" value="1"/>
</dbReference>
<keyword evidence="9" id="KW-1133">Transmembrane helix</keyword>
<organism evidence="13 14">
    <name type="scientific">Nodularia harveyana UHCC-0300</name>
    <dbReference type="NCBI Taxonomy" id="2974287"/>
    <lineage>
        <taxon>Bacteria</taxon>
        <taxon>Bacillati</taxon>
        <taxon>Cyanobacteriota</taxon>
        <taxon>Cyanophyceae</taxon>
        <taxon>Nostocales</taxon>
        <taxon>Nodulariaceae</taxon>
        <taxon>Nodularia</taxon>
    </lineage>
</organism>
<evidence type="ECO:0000313" key="14">
    <source>
        <dbReference type="Proteomes" id="UP001302120"/>
    </source>
</evidence>
<sequence length="880" mass="100043">MRTSQVQPLPLQPAINGEFRSDEQAVLECADWLSFHRVWGKLSQEAINAIAQSLQTLKIEADTEIYRQDLKPVGLYLLKWGSVEIYRQSRISKTHITYRNAGDVFGYVPLVEQQTNATYRASAIALSKSEIWFLRRDDFIQIQRNYPEIQGTINNFLAQDLTNFAERIAKEEARIQGLQSYIHSVPTVESIIGESKASQKLQQQVQQAAADLKPVILQASPGTGKTFIAGFIHAHSGLHNRPFAEIDLAQLPCDETGLINTDSIFGKVDQPGIIELLERGTLLIDNVQLLRKQECDRLIDYLKTGKLQTKVENSPDSSISSWVRLILASPSKTNFADVKAHEIKLFSLPQRKQDIPDFATYFLNKFCRDSRRTLLELNQADIRRLISYDYPANLVELEGILKRAVVMTPLEESVIPEQVLWSVESKKNAFRVDLLNQIPWLRRFLLSKWWPERFWIVMMAISIPVTIMGYLGPQTRDASVTLNFFWAWWWPFYLLLFPIAGRLWCAVCPFMITAEWLRKISLWIYPRKLLPWPTKWLNKWGAWLLWAGFVAIYLWEKLWDLPHTPNLSASLLLIITGGAVIGSVIYERRLWCRYLCPIGGMNGMFAKLSMIELRSTQQVCGSQCSTFSCYKGSTNATPVNFADAVPMEGQATEGCPLYSHPAQLKDNRDCVLCMTCLKACPNRSVQINLRFPGTDLLENHQGFWAEAALMLLLFGGVFMHYSHRILDWFGFGNIALDSEHLLTAIPVVTLLLTIPFVTTYLTHKIARTIDQEMPDYLTVIYAYLPMTLGANLAYYIPSAITEAGKIIPVIARTFGYSGAGLPTLTWSLDVAAFLQGVTLLSILIFSIYPLVKITKRPLVSNLPHIFLMVGFIVVFFQLMF</sequence>
<dbReference type="SMART" id="SM00100">
    <property type="entry name" value="cNMP"/>
    <property type="match status" value="1"/>
</dbReference>
<dbReference type="PROSITE" id="PS51379">
    <property type="entry name" value="4FE4S_FER_2"/>
    <property type="match status" value="1"/>
</dbReference>
<dbReference type="InterPro" id="IPR027417">
    <property type="entry name" value="P-loop_NTPase"/>
</dbReference>
<evidence type="ECO:0000256" key="8">
    <source>
        <dbReference type="ARBA" id="ARBA00023136"/>
    </source>
</evidence>
<keyword evidence="5" id="KW-0067">ATP-binding</keyword>
<dbReference type="InterPro" id="IPR018490">
    <property type="entry name" value="cNMP-bd_dom_sf"/>
</dbReference>
<dbReference type="EMBL" id="JAYGHG010000024">
    <property type="protein sequence ID" value="MEA5582476.1"/>
    <property type="molecule type" value="Genomic_DNA"/>
</dbReference>
<feature type="transmembrane region" description="Helical" evidence="9">
    <location>
        <begin position="858"/>
        <end position="879"/>
    </location>
</feature>
<proteinExistence type="predicted"/>
<feature type="transmembrane region" description="Helical" evidence="9">
    <location>
        <begin position="492"/>
        <end position="517"/>
    </location>
</feature>
<keyword evidence="8 9" id="KW-0472">Membrane</keyword>
<dbReference type="InterPro" id="IPR058031">
    <property type="entry name" value="AAA_lid_NorR"/>
</dbReference>
<feature type="transmembrane region" description="Helical" evidence="9">
    <location>
        <begin position="741"/>
        <end position="763"/>
    </location>
</feature>
<dbReference type="Pfam" id="PF12801">
    <property type="entry name" value="Fer4_5"/>
    <property type="match status" value="2"/>
</dbReference>
<evidence type="ECO:0000256" key="5">
    <source>
        <dbReference type="ARBA" id="ARBA00022840"/>
    </source>
</evidence>
<feature type="domain" description="Sigma-54 factor interaction" evidence="11">
    <location>
        <begin position="191"/>
        <end position="406"/>
    </location>
</feature>
<dbReference type="InterPro" id="IPR017900">
    <property type="entry name" value="4Fe4S_Fe_S_CS"/>
</dbReference>
<dbReference type="InterPro" id="IPR003593">
    <property type="entry name" value="AAA+_ATPase"/>
</dbReference>
<feature type="transmembrane region" description="Helical" evidence="9">
    <location>
        <begin position="775"/>
        <end position="796"/>
    </location>
</feature>
<comment type="caution">
    <text evidence="13">The sequence shown here is derived from an EMBL/GenBank/DDBJ whole genome shotgun (WGS) entry which is preliminary data.</text>
</comment>
<dbReference type="Pfam" id="PF00158">
    <property type="entry name" value="Sigma54_activat"/>
    <property type="match status" value="1"/>
</dbReference>
<dbReference type="Gene3D" id="3.40.50.300">
    <property type="entry name" value="P-loop containing nucleotide triphosphate hydrolases"/>
    <property type="match status" value="1"/>
</dbReference>
<name>A0ABU5UG06_9CYAN</name>
<dbReference type="InterPro" id="IPR002078">
    <property type="entry name" value="Sigma_54_int"/>
</dbReference>
<keyword evidence="4" id="KW-0547">Nucleotide-binding</keyword>
<keyword evidence="2" id="KW-1003">Cell membrane</keyword>
<evidence type="ECO:0000256" key="2">
    <source>
        <dbReference type="ARBA" id="ARBA00022475"/>
    </source>
</evidence>
<dbReference type="SUPFAM" id="SSF52540">
    <property type="entry name" value="P-loop containing nucleoside triphosphate hydrolases"/>
    <property type="match status" value="1"/>
</dbReference>
<evidence type="ECO:0000256" key="1">
    <source>
        <dbReference type="ARBA" id="ARBA00004236"/>
    </source>
</evidence>
<protein>
    <submittedName>
        <fullName evidence="13">Cyclic nucleotide-binding domain-containing protein</fullName>
    </submittedName>
</protein>
<feature type="domain" description="4Fe-4S ferredoxin-type" evidence="12">
    <location>
        <begin position="660"/>
        <end position="690"/>
    </location>
</feature>
<evidence type="ECO:0000256" key="4">
    <source>
        <dbReference type="ARBA" id="ARBA00022741"/>
    </source>
</evidence>
<gene>
    <name evidence="13" type="ORF">VB620_14140</name>
</gene>
<evidence type="ECO:0000256" key="7">
    <source>
        <dbReference type="ARBA" id="ARBA00023014"/>
    </source>
</evidence>
<dbReference type="Gene3D" id="1.10.8.60">
    <property type="match status" value="1"/>
</dbReference>
<evidence type="ECO:0000256" key="3">
    <source>
        <dbReference type="ARBA" id="ARBA00022723"/>
    </source>
</evidence>
<dbReference type="InterPro" id="IPR052378">
    <property type="entry name" value="NosR_regulator"/>
</dbReference>
<keyword evidence="9" id="KW-0812">Transmembrane</keyword>
<evidence type="ECO:0000259" key="10">
    <source>
        <dbReference type="PROSITE" id="PS50042"/>
    </source>
</evidence>
<feature type="domain" description="Cyclic nucleotide-binding" evidence="10">
    <location>
        <begin position="38"/>
        <end position="142"/>
    </location>
</feature>
<dbReference type="PROSITE" id="PS00198">
    <property type="entry name" value="4FE4S_FER_1"/>
    <property type="match status" value="1"/>
</dbReference>
<evidence type="ECO:0000256" key="9">
    <source>
        <dbReference type="SAM" id="Phobius"/>
    </source>
</evidence>
<keyword evidence="6" id="KW-0408">Iron</keyword>
<comment type="subcellular location">
    <subcellularLocation>
        <location evidence="1">Cell membrane</location>
    </subcellularLocation>
</comment>
<dbReference type="InterPro" id="IPR017896">
    <property type="entry name" value="4Fe4S_Fe-S-bd"/>
</dbReference>
<feature type="transmembrane region" description="Helical" evidence="9">
    <location>
        <begin position="454"/>
        <end position="472"/>
    </location>
</feature>
<dbReference type="Pfam" id="PF00027">
    <property type="entry name" value="cNMP_binding"/>
    <property type="match status" value="1"/>
</dbReference>
<reference evidence="13 14" key="1">
    <citation type="submission" date="2023-12" db="EMBL/GenBank/DDBJ databases">
        <title>Baltic Sea Cyanobacteria.</title>
        <authorList>
            <person name="Delbaje E."/>
            <person name="Fewer D.P."/>
            <person name="Shishido T.K."/>
        </authorList>
    </citation>
    <scope>NUCLEOTIDE SEQUENCE [LARGE SCALE GENOMIC DNA]</scope>
    <source>
        <strain evidence="13 14">UHCC-0300</strain>
    </source>
</reference>
<keyword evidence="14" id="KW-1185">Reference proteome</keyword>
<feature type="transmembrane region" description="Helical" evidence="9">
    <location>
        <begin position="830"/>
        <end position="851"/>
    </location>
</feature>
<dbReference type="Gene3D" id="2.60.120.10">
    <property type="entry name" value="Jelly Rolls"/>
    <property type="match status" value="1"/>
</dbReference>
<dbReference type="CDD" id="cd00038">
    <property type="entry name" value="CAP_ED"/>
    <property type="match status" value="1"/>
</dbReference>
<dbReference type="InterPro" id="IPR000595">
    <property type="entry name" value="cNMP-bd_dom"/>
</dbReference>
<feature type="transmembrane region" description="Helical" evidence="9">
    <location>
        <begin position="567"/>
        <end position="586"/>
    </location>
</feature>
<keyword evidence="7" id="KW-0411">Iron-sulfur</keyword>
<evidence type="ECO:0000256" key="6">
    <source>
        <dbReference type="ARBA" id="ARBA00023004"/>
    </source>
</evidence>
<dbReference type="PROSITE" id="PS50045">
    <property type="entry name" value="SIGMA54_INTERACT_4"/>
    <property type="match status" value="1"/>
</dbReference>
<dbReference type="SUPFAM" id="SSF51206">
    <property type="entry name" value="cAMP-binding domain-like"/>
    <property type="match status" value="1"/>
</dbReference>
<evidence type="ECO:0000313" key="13">
    <source>
        <dbReference type="EMBL" id="MEA5582476.1"/>
    </source>
</evidence>
<keyword evidence="3" id="KW-0479">Metal-binding</keyword>
<accession>A0ABU5UG06</accession>
<evidence type="ECO:0000259" key="11">
    <source>
        <dbReference type="PROSITE" id="PS50045"/>
    </source>
</evidence>
<dbReference type="Pfam" id="PF25601">
    <property type="entry name" value="AAA_lid_14"/>
    <property type="match status" value="1"/>
</dbReference>
<dbReference type="PROSITE" id="PS50042">
    <property type="entry name" value="CNMP_BINDING_3"/>
    <property type="match status" value="1"/>
</dbReference>
<dbReference type="Proteomes" id="UP001302120">
    <property type="component" value="Unassembled WGS sequence"/>
</dbReference>